<accession>A0A062VLZ8</accession>
<dbReference type="Proteomes" id="UP000027100">
    <property type="component" value="Unassembled WGS sequence"/>
</dbReference>
<dbReference type="AlphaFoldDB" id="A0A062VLZ8"/>
<organism evidence="2 3">
    <name type="scientific">Hyphomonas polymorpha PS728</name>
    <dbReference type="NCBI Taxonomy" id="1280954"/>
    <lineage>
        <taxon>Bacteria</taxon>
        <taxon>Pseudomonadati</taxon>
        <taxon>Pseudomonadota</taxon>
        <taxon>Alphaproteobacteria</taxon>
        <taxon>Hyphomonadales</taxon>
        <taxon>Hyphomonadaceae</taxon>
        <taxon>Hyphomonas</taxon>
    </lineage>
</organism>
<feature type="domain" description="Rhodanese" evidence="1">
    <location>
        <begin position="70"/>
        <end position="173"/>
    </location>
</feature>
<dbReference type="Gene3D" id="3.40.250.10">
    <property type="entry name" value="Rhodanese-like domain"/>
    <property type="match status" value="1"/>
</dbReference>
<gene>
    <name evidence="2" type="ORF">HPO_04940</name>
</gene>
<dbReference type="PATRIC" id="fig|1280954.3.peg.1011"/>
<dbReference type="InterPro" id="IPR036873">
    <property type="entry name" value="Rhodanese-like_dom_sf"/>
</dbReference>
<name>A0A062VLZ8_9PROT</name>
<dbReference type="PROSITE" id="PS50206">
    <property type="entry name" value="RHODANESE_3"/>
    <property type="match status" value="1"/>
</dbReference>
<keyword evidence="3" id="KW-1185">Reference proteome</keyword>
<dbReference type="OrthoDB" id="9807812at2"/>
<proteinExistence type="predicted"/>
<dbReference type="Pfam" id="PF00581">
    <property type="entry name" value="Rhodanese"/>
    <property type="match status" value="1"/>
</dbReference>
<evidence type="ECO:0000313" key="2">
    <source>
        <dbReference type="EMBL" id="KCZ99705.1"/>
    </source>
</evidence>
<dbReference type="InterPro" id="IPR001763">
    <property type="entry name" value="Rhodanese-like_dom"/>
</dbReference>
<reference evidence="2 3" key="1">
    <citation type="journal article" date="2014" name="Antonie Van Leeuwenhoek">
        <title>Hyphomonas beringensis sp. nov. and Hyphomonas chukchiensis sp. nov., isolated from surface seawater of the Bering Sea and Chukchi Sea.</title>
        <authorList>
            <person name="Li C."/>
            <person name="Lai Q."/>
            <person name="Li G."/>
            <person name="Dong C."/>
            <person name="Wang J."/>
            <person name="Liao Y."/>
            <person name="Shao Z."/>
        </authorList>
    </citation>
    <scope>NUCLEOTIDE SEQUENCE [LARGE SCALE GENOMIC DNA]</scope>
    <source>
        <strain evidence="2 3">PS728</strain>
    </source>
</reference>
<sequence length="178" mass="19408">MPTQPARIHLPTLAAALLLSGGFILLGMMADAQEAPGQIDYAGFQALTAEAAPHRQARLVQIETFNDMRAEPGTLVIDARSAEAFALGHIEGAVNLNFADFTEEKLAKVIGSKDRRILIYCNNNFTDNVAPVMLKRAPLALNIATYVNLYGYGYQNLYELDGAYSFSDPRMNWAGPEG</sequence>
<dbReference type="CDD" id="cd00158">
    <property type="entry name" value="RHOD"/>
    <property type="match status" value="1"/>
</dbReference>
<dbReference type="STRING" id="1280954.HPO_04940"/>
<comment type="caution">
    <text evidence="2">The sequence shown here is derived from an EMBL/GenBank/DDBJ whole genome shotgun (WGS) entry which is preliminary data.</text>
</comment>
<protein>
    <submittedName>
        <fullName evidence="2">Rhodanese-like domain-containing protein</fullName>
    </submittedName>
</protein>
<dbReference type="SMART" id="SM00450">
    <property type="entry name" value="RHOD"/>
    <property type="match status" value="1"/>
</dbReference>
<dbReference type="EMBL" id="ARYM01000004">
    <property type="protein sequence ID" value="KCZ99705.1"/>
    <property type="molecule type" value="Genomic_DNA"/>
</dbReference>
<dbReference type="eggNOG" id="COG1054">
    <property type="taxonomic scope" value="Bacteria"/>
</dbReference>
<evidence type="ECO:0000313" key="3">
    <source>
        <dbReference type="Proteomes" id="UP000027100"/>
    </source>
</evidence>
<evidence type="ECO:0000259" key="1">
    <source>
        <dbReference type="PROSITE" id="PS50206"/>
    </source>
</evidence>
<dbReference type="RefSeq" id="WP_051612303.1">
    <property type="nucleotide sequence ID" value="NZ_ARYM01000004.1"/>
</dbReference>
<dbReference type="SUPFAM" id="SSF52821">
    <property type="entry name" value="Rhodanese/Cell cycle control phosphatase"/>
    <property type="match status" value="1"/>
</dbReference>